<feature type="domain" description="Co-chaperone DjlA N-terminal" evidence="2">
    <location>
        <begin position="460"/>
        <end position="569"/>
    </location>
</feature>
<dbReference type="RefSeq" id="WP_133958590.1">
    <property type="nucleotide sequence ID" value="NZ_SORI01000018.1"/>
</dbReference>
<evidence type="ECO:0000259" key="4">
    <source>
        <dbReference type="Pfam" id="PF15615"/>
    </source>
</evidence>
<comment type="caution">
    <text evidence="5">The sequence shown here is derived from an EMBL/GenBank/DDBJ whole genome shotgun (WGS) entry which is preliminary data.</text>
</comment>
<organism evidence="5 6">
    <name type="scientific">Aminivibrio pyruvatiphilus</name>
    <dbReference type="NCBI Taxonomy" id="1005740"/>
    <lineage>
        <taxon>Bacteria</taxon>
        <taxon>Thermotogati</taxon>
        <taxon>Synergistota</taxon>
        <taxon>Synergistia</taxon>
        <taxon>Synergistales</taxon>
        <taxon>Aminobacteriaceae</taxon>
        <taxon>Aminivibrio</taxon>
    </lineage>
</organism>
<dbReference type="InterPro" id="IPR028932">
    <property type="entry name" value="TerB-C"/>
</dbReference>
<name>A0A4R8M4E5_9BACT</name>
<reference evidence="5 6" key="1">
    <citation type="submission" date="2019-03" db="EMBL/GenBank/DDBJ databases">
        <title>Genomic Encyclopedia of Type Strains, Phase IV (KMG-IV): sequencing the most valuable type-strain genomes for metagenomic binning, comparative biology and taxonomic classification.</title>
        <authorList>
            <person name="Goeker M."/>
        </authorList>
    </citation>
    <scope>NUCLEOTIDE SEQUENCE [LARGE SCALE GENOMIC DNA]</scope>
    <source>
        <strain evidence="5 6">DSM 25964</strain>
    </source>
</reference>
<dbReference type="Pfam" id="PF13208">
    <property type="entry name" value="TerB_N"/>
    <property type="match status" value="1"/>
</dbReference>
<dbReference type="EMBL" id="SORI01000018">
    <property type="protein sequence ID" value="TDY56681.1"/>
    <property type="molecule type" value="Genomic_DNA"/>
</dbReference>
<evidence type="ECO:0000313" key="5">
    <source>
        <dbReference type="EMBL" id="TDY56681.1"/>
    </source>
</evidence>
<dbReference type="InterPro" id="IPR025266">
    <property type="entry name" value="TerB_N"/>
</dbReference>
<dbReference type="AlphaFoldDB" id="A0A4R8M4E5"/>
<dbReference type="CDD" id="cd07176">
    <property type="entry name" value="terB"/>
    <property type="match status" value="1"/>
</dbReference>
<dbReference type="CDD" id="cd07177">
    <property type="entry name" value="terB_like"/>
    <property type="match status" value="1"/>
</dbReference>
<feature type="domain" description="TerB N-terminal" evidence="3">
    <location>
        <begin position="60"/>
        <end position="252"/>
    </location>
</feature>
<evidence type="ECO:0000259" key="3">
    <source>
        <dbReference type="Pfam" id="PF13208"/>
    </source>
</evidence>
<feature type="region of interest" description="Disordered" evidence="1">
    <location>
        <begin position="620"/>
        <end position="640"/>
    </location>
</feature>
<dbReference type="InterPro" id="IPR029024">
    <property type="entry name" value="TerB-like"/>
</dbReference>
<evidence type="ECO:0000256" key="1">
    <source>
        <dbReference type="SAM" id="MobiDB-lite"/>
    </source>
</evidence>
<dbReference type="Gene3D" id="1.10.3680.10">
    <property type="entry name" value="TerB-like"/>
    <property type="match status" value="1"/>
</dbReference>
<accession>A0A4R8M4E5</accession>
<dbReference type="Pfam" id="PF15615">
    <property type="entry name" value="TerB_C"/>
    <property type="match status" value="1"/>
</dbReference>
<dbReference type="Pfam" id="PF05099">
    <property type="entry name" value="TerB"/>
    <property type="match status" value="1"/>
</dbReference>
<dbReference type="SUPFAM" id="SSF158682">
    <property type="entry name" value="TerB-like"/>
    <property type="match status" value="1"/>
</dbReference>
<protein>
    <submittedName>
        <fullName evidence="5">Tellurite resistance protein TerB</fullName>
    </submittedName>
</protein>
<dbReference type="OrthoDB" id="227636at2"/>
<gene>
    <name evidence="5" type="ORF">C8D99_11837</name>
</gene>
<evidence type="ECO:0000259" key="2">
    <source>
        <dbReference type="Pfam" id="PF05099"/>
    </source>
</evidence>
<feature type="domain" description="TerB-C" evidence="4">
    <location>
        <begin position="585"/>
        <end position="710"/>
    </location>
</feature>
<feature type="region of interest" description="Disordered" evidence="1">
    <location>
        <begin position="30"/>
        <end position="49"/>
    </location>
</feature>
<evidence type="ECO:0000313" key="6">
    <source>
        <dbReference type="Proteomes" id="UP000295066"/>
    </source>
</evidence>
<sequence>MELFLAALAVTILYRIARAFLRLASGRKDRESPGKVLKDSETGRPGAAEPARWFGSMEMPSVNGYSVPGGLVYVGEKLLDYSGFNDPCLLNPSLRAVSGLSPSMPLPEQRLHYGKMTPEQRGAYLSWLAGGRNDPAAAVPYVFLFFYGLERRLMVDGQRGGVSPEERADMVLEILRLLQIYGGHRAFRGHARNLLAMEWVLWGNPDDRPGYIDFSDRYCAEPFAAVLARYAALDRPIPADAALQWLILHPEQGIKTSARRCPDLFRKLFFLRYREKYGEGMVIHPNRTPLTLTYRAATPSLGDRLKIRIPGLPNPFVLTAPVKRLAALAAGCADELDSYSRFLARGGSPESPEAAALLPAELLTGAPAGEAVRERLARLCPENPTLTDAGKVFAVLGQTPPPKMDRKRAAALADALGAFGFGMAPDPGIHGFPPSPDGPVALFSPRTVPSAREKFAALTALVRLGSLVAQASGEATEGERRVVEDLVSSDEALSPEEKRSLSALSLWAFAVPQGAAGLRGILGPLPEETKRSLGRILGAIAAADGRVDPAEVRAIGKLYGYLGLDAGQASRDIHAAVSGTAAPSAGTETKEGFSLNMDLIRLRQEETRQVSGVLREIFASPEEEPLPPEEPPAGDGPLAGLGGQHRELLFSLLKRETWRREEYESLCASLSLPPDGALEILNEWAFSSAGALLAEDGDPVYIDISLAEEVLSHGQQEDENPAP</sequence>
<feature type="compositionally biased region" description="Basic and acidic residues" evidence="1">
    <location>
        <begin position="30"/>
        <end position="42"/>
    </location>
</feature>
<proteinExistence type="predicted"/>
<dbReference type="Proteomes" id="UP000295066">
    <property type="component" value="Unassembled WGS sequence"/>
</dbReference>
<keyword evidence="6" id="KW-1185">Reference proteome</keyword>
<dbReference type="InterPro" id="IPR007791">
    <property type="entry name" value="DjlA_N"/>
</dbReference>